<dbReference type="SUPFAM" id="SSF143100">
    <property type="entry name" value="TTHA1013/TTHA0281-like"/>
    <property type="match status" value="1"/>
</dbReference>
<name>A0A0B4XHK2_9GAMM</name>
<evidence type="ECO:0000313" key="1">
    <source>
        <dbReference type="EMBL" id="AJD47644.1"/>
    </source>
</evidence>
<dbReference type="InterPro" id="IPR008651">
    <property type="entry name" value="Uncharacterised_HicB"/>
</dbReference>
<dbReference type="Pfam" id="PF05534">
    <property type="entry name" value="HicB"/>
    <property type="match status" value="1"/>
</dbReference>
<dbReference type="HOGENOM" id="CLU_134927_0_0_6"/>
<dbReference type="SUPFAM" id="SSF47598">
    <property type="entry name" value="Ribbon-helix-helix"/>
    <property type="match status" value="1"/>
</dbReference>
<dbReference type="KEGG" id="apac:S7S_06140"/>
<dbReference type="RefSeq" id="WP_008740453.1">
    <property type="nucleotide sequence ID" value="NZ_CP004387.1"/>
</dbReference>
<dbReference type="OrthoDB" id="5297106at2"/>
<accession>A0A0B4XHK2</accession>
<proteinExistence type="predicted"/>
<gene>
    <name evidence="1" type="ORF">S7S_06140</name>
</gene>
<evidence type="ECO:0000313" key="2">
    <source>
        <dbReference type="Proteomes" id="UP000006764"/>
    </source>
</evidence>
<dbReference type="Proteomes" id="UP000006764">
    <property type="component" value="Chromosome"/>
</dbReference>
<keyword evidence="2" id="KW-1185">Reference proteome</keyword>
<sequence>MTAIVKYRDYYGSIEASPEDGCLYGRLLYIQPLVNFEGRTVPETEAAFRAAVDDYLADCEARGVHPEQPCKGTFNVRVGHALHLSAVQAATREEISLNELVRRALEQYLHPSGQARYVAEP</sequence>
<organism evidence="1 2">
    <name type="scientific">Isoalcanivorax pacificus W11-5</name>
    <dbReference type="NCBI Taxonomy" id="391936"/>
    <lineage>
        <taxon>Bacteria</taxon>
        <taxon>Pseudomonadati</taxon>
        <taxon>Pseudomonadota</taxon>
        <taxon>Gammaproteobacteria</taxon>
        <taxon>Oceanospirillales</taxon>
        <taxon>Alcanivoracaceae</taxon>
        <taxon>Isoalcanivorax</taxon>
    </lineage>
</organism>
<dbReference type="STRING" id="391936.S7S_06140"/>
<reference evidence="1 2" key="1">
    <citation type="journal article" date="2012" name="J. Bacteriol.">
        <title>Genome sequence of an alkane-degrading bacterium, Alcanivorax pacificus type strain W11-5, isolated from deep sea sediment.</title>
        <authorList>
            <person name="Lai Q."/>
            <person name="Shao Z."/>
        </authorList>
    </citation>
    <scope>NUCLEOTIDE SEQUENCE [LARGE SCALE GENOMIC DNA]</scope>
    <source>
        <strain evidence="1 2">W11-5</strain>
    </source>
</reference>
<dbReference type="InterPro" id="IPR010985">
    <property type="entry name" value="Ribbon_hlx_hlx"/>
</dbReference>
<dbReference type="GO" id="GO:0006355">
    <property type="term" value="P:regulation of DNA-templated transcription"/>
    <property type="evidence" value="ECO:0007669"/>
    <property type="project" value="InterPro"/>
</dbReference>
<dbReference type="AlphaFoldDB" id="A0A0B4XHK2"/>
<dbReference type="InterPro" id="IPR035069">
    <property type="entry name" value="TTHA1013/TTHA0281-like"/>
</dbReference>
<protein>
    <submittedName>
        <fullName evidence="1">HicB protein</fullName>
    </submittedName>
</protein>
<dbReference type="EMBL" id="CP004387">
    <property type="protein sequence ID" value="AJD47644.1"/>
    <property type="molecule type" value="Genomic_DNA"/>
</dbReference>